<dbReference type="HOGENOM" id="CLU_2688364_0_0_1"/>
<evidence type="ECO:0000313" key="2">
    <source>
        <dbReference type="Proteomes" id="UP000017559"/>
    </source>
</evidence>
<protein>
    <submittedName>
        <fullName evidence="1">Uncharacterized protein</fullName>
    </submittedName>
</protein>
<name>V2W6D7_MONRO</name>
<evidence type="ECO:0000313" key="1">
    <source>
        <dbReference type="EMBL" id="ESK82373.1"/>
    </source>
</evidence>
<dbReference type="OrthoDB" id="3238562at2759"/>
<organism evidence="1 2">
    <name type="scientific">Moniliophthora roreri (strain MCA 2997)</name>
    <name type="common">Cocoa frosty pod rot fungus</name>
    <name type="synonym">Crinipellis roreri</name>
    <dbReference type="NCBI Taxonomy" id="1381753"/>
    <lineage>
        <taxon>Eukaryota</taxon>
        <taxon>Fungi</taxon>
        <taxon>Dikarya</taxon>
        <taxon>Basidiomycota</taxon>
        <taxon>Agaricomycotina</taxon>
        <taxon>Agaricomycetes</taxon>
        <taxon>Agaricomycetidae</taxon>
        <taxon>Agaricales</taxon>
        <taxon>Marasmiineae</taxon>
        <taxon>Marasmiaceae</taxon>
        <taxon>Moniliophthora</taxon>
    </lineage>
</organism>
<gene>
    <name evidence="1" type="ORF">Moror_12202</name>
</gene>
<sequence length="74" mass="7914">MLALDPELISPPVVLYPKQLAFAKDGVKVVGGTDSGHRVVYDLEGTVASCTNDNWHYVAIAGSTAEQASNILLW</sequence>
<accession>V2W6D7</accession>
<dbReference type="AlphaFoldDB" id="V2W6D7"/>
<dbReference type="Proteomes" id="UP000017559">
    <property type="component" value="Unassembled WGS sequence"/>
</dbReference>
<comment type="caution">
    <text evidence="1">The sequence shown here is derived from an EMBL/GenBank/DDBJ whole genome shotgun (WGS) entry which is preliminary data.</text>
</comment>
<dbReference type="KEGG" id="mrr:Moror_12202"/>
<dbReference type="EMBL" id="AWSO01001953">
    <property type="protein sequence ID" value="ESK82373.1"/>
    <property type="molecule type" value="Genomic_DNA"/>
</dbReference>
<reference evidence="1 2" key="1">
    <citation type="journal article" date="2014" name="BMC Genomics">
        <title>Genome and secretome analysis of the hemibiotrophic fungal pathogen, Moniliophthora roreri, which causes frosty pod rot disease of cacao: mechanisms of the biotrophic and necrotrophic phases.</title>
        <authorList>
            <person name="Meinhardt L.W."/>
            <person name="Costa G.G.L."/>
            <person name="Thomazella D.P.T."/>
            <person name="Teixeira P.J.P.L."/>
            <person name="Carazzolle M.F."/>
            <person name="Schuster S.C."/>
            <person name="Carlson J.E."/>
            <person name="Guiltinan M.J."/>
            <person name="Mieczkowski P."/>
            <person name="Farmer A."/>
            <person name="Ramaraj T."/>
            <person name="Crozier J."/>
            <person name="Davis R.E."/>
            <person name="Shao J."/>
            <person name="Melnick R.L."/>
            <person name="Pereira G.A.G."/>
            <person name="Bailey B.A."/>
        </authorList>
    </citation>
    <scope>NUCLEOTIDE SEQUENCE [LARGE SCALE GENOMIC DNA]</scope>
    <source>
        <strain evidence="1 2">MCA 2997</strain>
    </source>
</reference>
<keyword evidence="2" id="KW-1185">Reference proteome</keyword>
<proteinExistence type="predicted"/>